<gene>
    <name evidence="1" type="ORF">UU67_C0028G0011</name>
</gene>
<dbReference type="InterPro" id="IPR018247">
    <property type="entry name" value="EF_Hand_1_Ca_BS"/>
</dbReference>
<sequence length="208" mass="24910">MSQPKIILNIIKVIHEKLEIVSEKDKLISIAIWDFSDNGKISKTDVRNGLRKLAEDEKLFQLEDEVSLYLQGWIPSEEIKIRINHKRFEEFYKEHFQELKTPTGKVEFSDDEAVLKLGDKKCALPPYKNEHFFCRAAFEHQINEPIDWSIIYEKMTGYYEEHFGKSKDTRENWHRVYDTMEAINKRVKELLDIEKLFVWQEKTIKRTQ</sequence>
<proteinExistence type="predicted"/>
<accession>A0A0G0YU98</accession>
<dbReference type="AlphaFoldDB" id="A0A0G0YU98"/>
<organism evidence="1 2">
    <name type="scientific">Candidatus Daviesbacteria bacterium GW2011_GWB1_41_5</name>
    <dbReference type="NCBI Taxonomy" id="1618429"/>
    <lineage>
        <taxon>Bacteria</taxon>
        <taxon>Candidatus Daviesiibacteriota</taxon>
    </lineage>
</organism>
<reference evidence="1 2" key="1">
    <citation type="journal article" date="2015" name="Nature">
        <title>rRNA introns, odd ribosomes, and small enigmatic genomes across a large radiation of phyla.</title>
        <authorList>
            <person name="Brown C.T."/>
            <person name="Hug L.A."/>
            <person name="Thomas B.C."/>
            <person name="Sharon I."/>
            <person name="Castelle C.J."/>
            <person name="Singh A."/>
            <person name="Wilkins M.J."/>
            <person name="Williams K.H."/>
            <person name="Banfield J.F."/>
        </authorList>
    </citation>
    <scope>NUCLEOTIDE SEQUENCE [LARGE SCALE GENOMIC DNA]</scope>
</reference>
<dbReference type="Proteomes" id="UP000034753">
    <property type="component" value="Unassembled WGS sequence"/>
</dbReference>
<protein>
    <recommendedName>
        <fullName evidence="3">EF-hand domain-containing protein</fullName>
    </recommendedName>
</protein>
<comment type="caution">
    <text evidence="1">The sequence shown here is derived from an EMBL/GenBank/DDBJ whole genome shotgun (WGS) entry which is preliminary data.</text>
</comment>
<dbReference type="PROSITE" id="PS00018">
    <property type="entry name" value="EF_HAND_1"/>
    <property type="match status" value="1"/>
</dbReference>
<evidence type="ECO:0008006" key="3">
    <source>
        <dbReference type="Google" id="ProtNLM"/>
    </source>
</evidence>
<evidence type="ECO:0000313" key="1">
    <source>
        <dbReference type="EMBL" id="KKS13256.1"/>
    </source>
</evidence>
<dbReference type="EMBL" id="LCBN01000028">
    <property type="protein sequence ID" value="KKS13256.1"/>
    <property type="molecule type" value="Genomic_DNA"/>
</dbReference>
<name>A0A0G0YU98_9BACT</name>
<evidence type="ECO:0000313" key="2">
    <source>
        <dbReference type="Proteomes" id="UP000034753"/>
    </source>
</evidence>